<feature type="compositionally biased region" description="Acidic residues" evidence="1">
    <location>
        <begin position="81"/>
        <end position="94"/>
    </location>
</feature>
<accession>A0A8J4TPB1</accession>
<keyword evidence="3" id="KW-1185">Reference proteome</keyword>
<dbReference type="AlphaFoldDB" id="A0A8J4TPB1"/>
<feature type="region of interest" description="Disordered" evidence="1">
    <location>
        <begin position="81"/>
        <end position="104"/>
    </location>
</feature>
<sequence>MAKAVTLSRTINKRKARKRILKLNEHDSNQTTHSASQQSKIDPNLTDVDGFTLVLTKREKHLLRKSESSADVSNVHMECSEEAPVDDEPIEEDPNTFTDDGLDTRSTVSKSWVRKHLKGPHQVGISKPGCKKQHTQMLRRALLRTRLHLQTGATAPLGLSQRDDASKQGDATSSSGDHLKFVSQWASRALGGITDLNISKRKPRKKYRNKNEDSDGNQIGEKKDVLISLKSQKSVVTHHAINNFRNLLAKF</sequence>
<evidence type="ECO:0000313" key="2">
    <source>
        <dbReference type="EMBL" id="KAF5403469.1"/>
    </source>
</evidence>
<gene>
    <name evidence="2" type="ORF">PHET_03259</name>
</gene>
<proteinExistence type="predicted"/>
<name>A0A8J4TPB1_9TREM</name>
<dbReference type="EMBL" id="LUCH01001206">
    <property type="protein sequence ID" value="KAF5403469.1"/>
    <property type="molecule type" value="Genomic_DNA"/>
</dbReference>
<evidence type="ECO:0000256" key="1">
    <source>
        <dbReference type="SAM" id="MobiDB-lite"/>
    </source>
</evidence>
<feature type="region of interest" description="Disordered" evidence="1">
    <location>
        <begin position="154"/>
        <end position="176"/>
    </location>
</feature>
<dbReference type="OrthoDB" id="6264375at2759"/>
<comment type="caution">
    <text evidence="2">The sequence shown here is derived from an EMBL/GenBank/DDBJ whole genome shotgun (WGS) entry which is preliminary data.</text>
</comment>
<evidence type="ECO:0000313" key="3">
    <source>
        <dbReference type="Proteomes" id="UP000748531"/>
    </source>
</evidence>
<dbReference type="Proteomes" id="UP000748531">
    <property type="component" value="Unassembled WGS sequence"/>
</dbReference>
<protein>
    <submittedName>
        <fullName evidence="2">Uncharacterized protein</fullName>
    </submittedName>
</protein>
<reference evidence="2" key="1">
    <citation type="submission" date="2019-05" db="EMBL/GenBank/DDBJ databases">
        <title>Annotation for the trematode Paragonimus heterotremus.</title>
        <authorList>
            <person name="Choi Y.-J."/>
        </authorList>
    </citation>
    <scope>NUCLEOTIDE SEQUENCE</scope>
    <source>
        <strain evidence="2">LC</strain>
    </source>
</reference>
<organism evidence="2 3">
    <name type="scientific">Paragonimus heterotremus</name>
    <dbReference type="NCBI Taxonomy" id="100268"/>
    <lineage>
        <taxon>Eukaryota</taxon>
        <taxon>Metazoa</taxon>
        <taxon>Spiralia</taxon>
        <taxon>Lophotrochozoa</taxon>
        <taxon>Platyhelminthes</taxon>
        <taxon>Trematoda</taxon>
        <taxon>Digenea</taxon>
        <taxon>Plagiorchiida</taxon>
        <taxon>Troglotremata</taxon>
        <taxon>Troglotrematidae</taxon>
        <taxon>Paragonimus</taxon>
    </lineage>
</organism>